<name>B4F369_RHOHA</name>
<organism evidence="1">
    <name type="scientific">Rhodococcus hoagii</name>
    <name type="common">Corynebacterium equii</name>
    <dbReference type="NCBI Taxonomy" id="43767"/>
    <lineage>
        <taxon>Bacteria</taxon>
        <taxon>Bacillati</taxon>
        <taxon>Actinomycetota</taxon>
        <taxon>Actinomycetes</taxon>
        <taxon>Mycobacteriales</taxon>
        <taxon>Nocardiaceae</taxon>
        <taxon>Prescottella</taxon>
    </lineage>
</organism>
<proteinExistence type="predicted"/>
<dbReference type="AlphaFoldDB" id="B4F369"/>
<evidence type="ECO:0000313" key="1">
    <source>
        <dbReference type="EMBL" id="CAQ30343.1"/>
    </source>
</evidence>
<protein>
    <submittedName>
        <fullName evidence="1">Uncharacterized protein</fullName>
    </submittedName>
</protein>
<geneLocation type="plasmid" evidence="1">
    <name>pVAPB1593</name>
</geneLocation>
<gene>
    <name evidence="1" type="ORF">pVAPB_0770</name>
</gene>
<dbReference type="EMBL" id="AM947676">
    <property type="protein sequence ID" value="CAQ30343.1"/>
    <property type="molecule type" value="Genomic_DNA"/>
</dbReference>
<reference evidence="1" key="1">
    <citation type="journal article" date="2008" name="J. Bacteriol.">
        <title>Evolution of the Rhodococcus equi vap pathogenicity island seen through comparison of host-associated vapA and vapB virulence plasmids.</title>
        <authorList>
            <person name="Letek M."/>
            <person name="Ocampo-Sosa A.A."/>
            <person name="Sanders M."/>
            <person name="Fogarty U."/>
            <person name="Buckley T."/>
            <person name="Leadon D.P."/>
            <person name="Gonzalez P."/>
            <person name="Scortti M."/>
            <person name="Meijer W.G."/>
            <person name="Parkhill J."/>
            <person name="Bentley S."/>
            <person name="Vazquez-Boland J.A."/>
        </authorList>
    </citation>
    <scope>NUCLEOTIDE SEQUENCE [LARGE SCALE GENOMIC DNA]</scope>
    <source>
        <strain evidence="1">PAM1593</strain>
        <plasmid evidence="1">pVAPB1593</plasmid>
    </source>
</reference>
<sequence length="130" mass="15033">MRYRNTAFMSEDQPDRVDLAQRRRDARHLVEHLRFLEDNVVGPALVKDALLSGLSQSETAKLLGMSKRTVNQNARRPYMEYATVRDERAAERRSLSSAFLSYVWGSEDAARAAIERSVQYDRERLLIETD</sequence>
<accession>B4F369</accession>
<dbReference type="RefSeq" id="WP_012532620.1">
    <property type="nucleotide sequence ID" value="NC_011150.1"/>
</dbReference>
<keyword evidence="1" id="KW-0614">Plasmid</keyword>